<feature type="transmembrane region" description="Helical" evidence="2">
    <location>
        <begin position="43"/>
        <end position="60"/>
    </location>
</feature>
<evidence type="ECO:0000313" key="4">
    <source>
        <dbReference type="EMBL" id="BDS06167.1"/>
    </source>
</evidence>
<evidence type="ECO:0000256" key="1">
    <source>
        <dbReference type="ARBA" id="ARBA00022729"/>
    </source>
</evidence>
<evidence type="ECO:0000256" key="2">
    <source>
        <dbReference type="SAM" id="Phobius"/>
    </source>
</evidence>
<feature type="transmembrane region" description="Helical" evidence="2">
    <location>
        <begin position="194"/>
        <end position="216"/>
    </location>
</feature>
<keyword evidence="2" id="KW-0472">Membrane</keyword>
<dbReference type="InterPro" id="IPR013517">
    <property type="entry name" value="FG-GAP"/>
</dbReference>
<keyword evidence="2" id="KW-0812">Transmembrane</keyword>
<dbReference type="InterPro" id="IPR028994">
    <property type="entry name" value="Integrin_alpha_N"/>
</dbReference>
<feature type="transmembrane region" description="Helical" evidence="2">
    <location>
        <begin position="228"/>
        <end position="246"/>
    </location>
</feature>
<feature type="transmembrane region" description="Helical" evidence="2">
    <location>
        <begin position="141"/>
        <end position="161"/>
    </location>
</feature>
<feature type="domain" description="ASPIC/UnbV" evidence="3">
    <location>
        <begin position="820"/>
        <end position="885"/>
    </location>
</feature>
<dbReference type="Gene3D" id="2.130.10.130">
    <property type="entry name" value="Integrin alpha, N-terminal"/>
    <property type="match status" value="2"/>
</dbReference>
<reference evidence="4" key="1">
    <citation type="submission" date="2024-07" db="EMBL/GenBank/DDBJ databases">
        <title>Complete genome sequence of Verrucomicrobiaceae bacterium NT6N.</title>
        <authorList>
            <person name="Huang C."/>
            <person name="Takami H."/>
            <person name="Hamasaki K."/>
        </authorList>
    </citation>
    <scope>NUCLEOTIDE SEQUENCE</scope>
    <source>
        <strain evidence="4">NT6N</strain>
    </source>
</reference>
<dbReference type="InterPro" id="IPR027039">
    <property type="entry name" value="Crtac1"/>
</dbReference>
<protein>
    <recommendedName>
        <fullName evidence="3">ASPIC/UnbV domain-containing protein</fullName>
    </recommendedName>
</protein>
<keyword evidence="2" id="KW-1133">Transmembrane helix</keyword>
<sequence>MSLVTQSISSQRGGWKDIRIPFAALLAVYVFLGLGWLGFSRSVWQVALTLGCALFFDLLGNRLFRSKDWLFPWSGLITGLGLCLLLNFGAHPWLPVLPAFLAIASKHLFTVNGRHVYNPGLFGLIVGMVLAGGMLSPAPAYQWGGTLGACYMLGGAALFVFARKIKRAPLVLSFLIFYCLQMLLRTWIMRHHLPAETIILGTISSPPFYLFVFYMLTDPATTPGSRKGQISLALAVTVIDMGLHLIRSYSTLFPALFIVQTAVLLYGWGRCLIQGNLPKWNTLVVRSAVVAATACLFFWSQRPVKVDADFMLVQRKHPAMQAEMSQVMQEVDPRLRHIAKWMFSVGDAVAVADIDGDGLQDLFLTYPLKKPQDRCLMLRNTGDGFERVSIDALDDVRNHPEQHGLGACAVFADYDNDGDQDLFIGMGYGASRLLRNDWNEGRKFTDVTEQAGLSGQTICLTAMFFDYDRDGDLDLMVGNAMNPLLADYPTETPLNPFKLPDPEYSGDRRMFHFMHESWHQSANGGLNHFYVNRGDGSFEKKDVSELGMPETHWTLALASVDFNDDGWPDVYSASDFGPDDVYLNLAGKGFRRIQGRMFGSVGKDTYKGMNASVADFDQDGYPDVYVSNVHAPLQAEGSLLWMTRPTGKNGVEFSNQAVKRSALNEKRFGWGAASGDLDLDGWPDIVQANGMVDDSADKKFETPRDYWYANGRLMRTGANIHSYADQWGDLRGYSIFGLQKNRVYLNRKGSFVDAAEAVGLSEKGNSRGVAMADMDNDGDLDVIITHQFKPASYYETVLENTPAWIKIRLNGDGVRVTRDAVGAKVTVRYGEHQQTMWVQNTTGFSAQGERALTVGLGSYSGAVTVQVKWLDGTVTDFKNLEARKLHQLDYSAND</sequence>
<name>A0AAT9FJP4_9BACT</name>
<dbReference type="InterPro" id="IPR011519">
    <property type="entry name" value="UnbV_ASPIC"/>
</dbReference>
<feature type="transmembrane region" description="Helical" evidence="2">
    <location>
        <begin position="280"/>
        <end position="299"/>
    </location>
</feature>
<feature type="transmembrane region" description="Helical" evidence="2">
    <location>
        <begin position="252"/>
        <end position="268"/>
    </location>
</feature>
<evidence type="ECO:0000259" key="3">
    <source>
        <dbReference type="Pfam" id="PF07593"/>
    </source>
</evidence>
<proteinExistence type="predicted"/>
<feature type="transmembrane region" description="Helical" evidence="2">
    <location>
        <begin position="69"/>
        <end position="87"/>
    </location>
</feature>
<gene>
    <name evidence="4" type="ORF">NT6N_12070</name>
</gene>
<feature type="transmembrane region" description="Helical" evidence="2">
    <location>
        <begin position="93"/>
        <end position="109"/>
    </location>
</feature>
<organism evidence="4">
    <name type="scientific">Oceaniferula spumae</name>
    <dbReference type="NCBI Taxonomy" id="2979115"/>
    <lineage>
        <taxon>Bacteria</taxon>
        <taxon>Pseudomonadati</taxon>
        <taxon>Verrucomicrobiota</taxon>
        <taxon>Verrucomicrobiia</taxon>
        <taxon>Verrucomicrobiales</taxon>
        <taxon>Verrucomicrobiaceae</taxon>
        <taxon>Oceaniferula</taxon>
    </lineage>
</organism>
<dbReference type="SUPFAM" id="SSF69318">
    <property type="entry name" value="Integrin alpha N-terminal domain"/>
    <property type="match status" value="1"/>
</dbReference>
<dbReference type="Pfam" id="PF07593">
    <property type="entry name" value="UnbV_ASPIC"/>
    <property type="match status" value="1"/>
</dbReference>
<feature type="transmembrane region" description="Helical" evidence="2">
    <location>
        <begin position="168"/>
        <end position="188"/>
    </location>
</feature>
<feature type="transmembrane region" description="Helical" evidence="2">
    <location>
        <begin position="20"/>
        <end position="37"/>
    </location>
</feature>
<dbReference type="AlphaFoldDB" id="A0AAT9FJP4"/>
<dbReference type="KEGG" id="osu:NT6N_12070"/>
<feature type="transmembrane region" description="Helical" evidence="2">
    <location>
        <begin position="116"/>
        <end position="135"/>
    </location>
</feature>
<keyword evidence="1" id="KW-0732">Signal</keyword>
<accession>A0AAT9FJP4</accession>
<dbReference type="Pfam" id="PF01839">
    <property type="entry name" value="FG-GAP"/>
    <property type="match status" value="1"/>
</dbReference>
<dbReference type="PANTHER" id="PTHR16026">
    <property type="entry name" value="CARTILAGE ACIDIC PROTEIN 1"/>
    <property type="match status" value="1"/>
</dbReference>
<dbReference type="EMBL" id="AP026866">
    <property type="protein sequence ID" value="BDS06167.1"/>
    <property type="molecule type" value="Genomic_DNA"/>
</dbReference>
<dbReference type="Pfam" id="PF13517">
    <property type="entry name" value="FG-GAP_3"/>
    <property type="match status" value="3"/>
</dbReference>
<dbReference type="PANTHER" id="PTHR16026:SF0">
    <property type="entry name" value="CARTILAGE ACIDIC PROTEIN 1"/>
    <property type="match status" value="1"/>
</dbReference>